<name>A0AAE9L4P9_9BURK</name>
<dbReference type="AlphaFoldDB" id="A0AAE9L4P9"/>
<feature type="chain" id="PRO_5042011178" description="Outer membrane protein assembly factor BamE" evidence="1">
    <location>
        <begin position="28"/>
        <end position="180"/>
    </location>
</feature>
<dbReference type="KEGG" id="ccam:M5D45_27740"/>
<evidence type="ECO:0000256" key="1">
    <source>
        <dbReference type="SAM" id="SignalP"/>
    </source>
</evidence>
<dbReference type="EMBL" id="CP097331">
    <property type="protein sequence ID" value="URF06866.1"/>
    <property type="molecule type" value="Genomic_DNA"/>
</dbReference>
<evidence type="ECO:0000313" key="3">
    <source>
        <dbReference type="Proteomes" id="UP001056132"/>
    </source>
</evidence>
<dbReference type="RefSeq" id="WP_211943097.1">
    <property type="nucleotide sequence ID" value="NZ_CAJPVH010000012.1"/>
</dbReference>
<accession>A0AAE9L4P9</accession>
<protein>
    <recommendedName>
        <fullName evidence="4">Outer membrane protein assembly factor BamE</fullName>
    </recommendedName>
</protein>
<keyword evidence="1" id="KW-0732">Signal</keyword>
<sequence length="180" mass="20050">MPIPFSVRAARVALLAALAAVAAVVLAGCATLQPVQTAQSMLGSPQSAVRETFGNPTETYQLADGTQRWIYSKQPYGYEVYAADFDAAGKLTGFRQTLTEKEIYEARPGVWTKRDIAERFGLPREPVQYFTLMKREAWSYRMYMAGNLPAHFSAYFDDAGVLDRTMIIMDSRGGDRSRSK</sequence>
<feature type="signal peptide" evidence="1">
    <location>
        <begin position="1"/>
        <end position="27"/>
    </location>
</feature>
<reference evidence="2" key="2">
    <citation type="submission" date="2022-05" db="EMBL/GenBank/DDBJ databases">
        <authorList>
            <person name="Kunte H.-J."/>
        </authorList>
    </citation>
    <scope>NUCLEOTIDE SEQUENCE</scope>
    <source>
        <strain evidence="2">G5</strain>
    </source>
</reference>
<evidence type="ECO:0000313" key="2">
    <source>
        <dbReference type="EMBL" id="URF06866.1"/>
    </source>
</evidence>
<organism evidence="2 3">
    <name type="scientific">Cupriavidus campinensis</name>
    <dbReference type="NCBI Taxonomy" id="151783"/>
    <lineage>
        <taxon>Bacteria</taxon>
        <taxon>Pseudomonadati</taxon>
        <taxon>Pseudomonadota</taxon>
        <taxon>Betaproteobacteria</taxon>
        <taxon>Burkholderiales</taxon>
        <taxon>Burkholderiaceae</taxon>
        <taxon>Cupriavidus</taxon>
    </lineage>
</organism>
<evidence type="ECO:0008006" key="4">
    <source>
        <dbReference type="Google" id="ProtNLM"/>
    </source>
</evidence>
<proteinExistence type="predicted"/>
<gene>
    <name evidence="2" type="ORF">M5D45_27740</name>
</gene>
<reference evidence="2" key="1">
    <citation type="journal article" date="2022" name="Microbiol. Resour. Announc.">
        <title>Genome Sequence of Cupriavidus campinensis Strain G5, a Member of a Bacterial Consortium Capable of Polyethylene Degradation.</title>
        <authorList>
            <person name="Schneider B."/>
            <person name="Pfeiffer F."/>
            <person name="Dyall-Smith M."/>
            <person name="Kunte H.J."/>
        </authorList>
    </citation>
    <scope>NUCLEOTIDE SEQUENCE</scope>
    <source>
        <strain evidence="2">G5</strain>
    </source>
</reference>
<dbReference type="Proteomes" id="UP001056132">
    <property type="component" value="Chromosome 2"/>
</dbReference>